<sequence>MKIESNTIDPKSKSGSIKLIPNNSDDIYYLSLIILPGDRVSSYTTRKISLDGGKTQQKKTMKLEIKVESAESDLEAGIMYVKGKTCCENEFVRIGSYHTIDISVGNGFVLNKTDWKNSDIAKIKECCKEVPEIGFVVFFEKDCVLSTVSSNDIKTVYKEEIKNKNFKEIILNTIKIKNKVKNVVIASTSDIRAEFYKLLVKQDPSIDKVSTMIKLTGDYKGLPNSKVISKILSDKSMLTSLQHLKFVDDLREVQKFFNTIDLSREEVCIGLKEVSEAMDYGAIKILFVTDKFCKPKTVPEREFADAFIRKAGDLRAKICIIPIGLDLGQRLESIGNVACSLSFNYK</sequence>
<protein>
    <recommendedName>
        <fullName evidence="6">eRF1/Pelota-like N-terminal domain-containing protein</fullName>
    </recommendedName>
</protein>
<dbReference type="FunCoup" id="L2GP46">
    <property type="interactions" value="120"/>
</dbReference>
<dbReference type="Pfam" id="PF03465">
    <property type="entry name" value="eRF1_3"/>
    <property type="match status" value="1"/>
</dbReference>
<organism evidence="7 8">
    <name type="scientific">Vittaforma corneae (strain ATCC 50505)</name>
    <name type="common">Microsporidian parasite</name>
    <name type="synonym">Nosema corneum</name>
    <dbReference type="NCBI Taxonomy" id="993615"/>
    <lineage>
        <taxon>Eukaryota</taxon>
        <taxon>Fungi</taxon>
        <taxon>Fungi incertae sedis</taxon>
        <taxon>Microsporidia</taxon>
        <taxon>Nosematidae</taxon>
        <taxon>Vittaforma</taxon>
    </lineage>
</organism>
<dbReference type="GO" id="GO:0032790">
    <property type="term" value="P:ribosome disassembly"/>
    <property type="evidence" value="ECO:0007669"/>
    <property type="project" value="TreeGrafter"/>
</dbReference>
<evidence type="ECO:0000256" key="5">
    <source>
        <dbReference type="ARBA" id="ARBA00022723"/>
    </source>
</evidence>
<comment type="cofactor">
    <cofactor evidence="1">
        <name>a divalent metal cation</name>
        <dbReference type="ChEBI" id="CHEBI:60240"/>
    </cofactor>
</comment>
<dbReference type="SMART" id="SM01194">
    <property type="entry name" value="eRF1_1"/>
    <property type="match status" value="1"/>
</dbReference>
<dbReference type="InterPro" id="IPR029064">
    <property type="entry name" value="Ribosomal_eL30-like_sf"/>
</dbReference>
<feature type="domain" description="eRF1/Pelota-like N-terminal" evidence="6">
    <location>
        <begin position="1"/>
        <end position="128"/>
    </location>
</feature>
<dbReference type="GO" id="GO:0070966">
    <property type="term" value="P:nuclear-transcribed mRNA catabolic process, no-go decay"/>
    <property type="evidence" value="ECO:0007669"/>
    <property type="project" value="InterPro"/>
</dbReference>
<dbReference type="EMBL" id="JH370132">
    <property type="protein sequence ID" value="ELA42404.1"/>
    <property type="molecule type" value="Genomic_DNA"/>
</dbReference>
<evidence type="ECO:0000256" key="3">
    <source>
        <dbReference type="ARBA" id="ARBA00009504"/>
    </source>
</evidence>
<evidence type="ECO:0000256" key="4">
    <source>
        <dbReference type="ARBA" id="ARBA00022490"/>
    </source>
</evidence>
<dbReference type="InterPro" id="IPR058547">
    <property type="entry name" value="Pelota_N"/>
</dbReference>
<dbReference type="InParanoid" id="L2GP46"/>
<accession>L2GP46</accession>
<evidence type="ECO:0000313" key="8">
    <source>
        <dbReference type="Proteomes" id="UP000011082"/>
    </source>
</evidence>
<dbReference type="SUPFAM" id="SSF159065">
    <property type="entry name" value="Dom34/Pelota N-terminal domain-like"/>
    <property type="match status" value="1"/>
</dbReference>
<evidence type="ECO:0000259" key="6">
    <source>
        <dbReference type="SMART" id="SM01194"/>
    </source>
</evidence>
<dbReference type="OrthoDB" id="10249111at2759"/>
<dbReference type="GeneID" id="19881220"/>
<dbReference type="InterPro" id="IPR005142">
    <property type="entry name" value="eRF1_3"/>
</dbReference>
<dbReference type="Pfam" id="PF26356">
    <property type="entry name" value="Pelota_N"/>
    <property type="match status" value="1"/>
</dbReference>
<evidence type="ECO:0000256" key="2">
    <source>
        <dbReference type="ARBA" id="ARBA00004496"/>
    </source>
</evidence>
<name>L2GP46_VITCO</name>
<keyword evidence="8" id="KW-1185">Reference proteome</keyword>
<evidence type="ECO:0000256" key="1">
    <source>
        <dbReference type="ARBA" id="ARBA00001968"/>
    </source>
</evidence>
<dbReference type="RefSeq" id="XP_007603955.1">
    <property type="nucleotide sequence ID" value="XM_007603893.1"/>
</dbReference>
<proteinExistence type="inferred from homology"/>
<keyword evidence="4" id="KW-0963">Cytoplasm</keyword>
<dbReference type="Gene3D" id="2.30.30.870">
    <property type="entry name" value="Pelota, domain A"/>
    <property type="match status" value="1"/>
</dbReference>
<dbReference type="PANTHER" id="PTHR10853:SF0">
    <property type="entry name" value="PROTEIN PELOTA HOMOLOG"/>
    <property type="match status" value="1"/>
</dbReference>
<evidence type="ECO:0000313" key="7">
    <source>
        <dbReference type="EMBL" id="ELA42404.1"/>
    </source>
</evidence>
<dbReference type="GO" id="GO:0070651">
    <property type="term" value="P:nonfunctional rRNA decay"/>
    <property type="evidence" value="ECO:0007669"/>
    <property type="project" value="TreeGrafter"/>
</dbReference>
<dbReference type="InterPro" id="IPR038069">
    <property type="entry name" value="Pelota/DOM34_N"/>
</dbReference>
<keyword evidence="5" id="KW-0479">Metal-binding</keyword>
<dbReference type="Gene3D" id="3.30.1330.30">
    <property type="match status" value="1"/>
</dbReference>
<dbReference type="VEuPathDB" id="MicrosporidiaDB:VICG_00503"/>
<dbReference type="OMA" id="DDLWHLK"/>
<dbReference type="GO" id="GO:0046872">
    <property type="term" value="F:metal ion binding"/>
    <property type="evidence" value="ECO:0007669"/>
    <property type="project" value="UniProtKB-KW"/>
</dbReference>
<dbReference type="AlphaFoldDB" id="L2GP46"/>
<dbReference type="InterPro" id="IPR005140">
    <property type="entry name" value="eRF1_Pelota-like_N"/>
</dbReference>
<dbReference type="InterPro" id="IPR004405">
    <property type="entry name" value="TF_pelota"/>
</dbReference>
<reference evidence="8" key="1">
    <citation type="submission" date="2011-05" db="EMBL/GenBank/DDBJ databases">
        <title>The genome sequence of Vittaforma corneae strain ATCC 50505.</title>
        <authorList>
            <consortium name="The Broad Institute Genome Sequencing Platform"/>
            <person name="Cuomo C."/>
            <person name="Didier E."/>
            <person name="Bowers L."/>
            <person name="Young S.K."/>
            <person name="Zeng Q."/>
            <person name="Gargeya S."/>
            <person name="Fitzgerald M."/>
            <person name="Haas B."/>
            <person name="Abouelleil A."/>
            <person name="Alvarado L."/>
            <person name="Arachchi H.M."/>
            <person name="Berlin A."/>
            <person name="Chapman S.B."/>
            <person name="Gearin G."/>
            <person name="Goldberg J."/>
            <person name="Griggs A."/>
            <person name="Gujja S."/>
            <person name="Hansen M."/>
            <person name="Heiman D."/>
            <person name="Howarth C."/>
            <person name="Larimer J."/>
            <person name="Lui A."/>
            <person name="MacDonald P.J.P."/>
            <person name="McCowen C."/>
            <person name="Montmayeur A."/>
            <person name="Murphy C."/>
            <person name="Neiman D."/>
            <person name="Pearson M."/>
            <person name="Priest M."/>
            <person name="Roberts A."/>
            <person name="Saif S."/>
            <person name="Shea T."/>
            <person name="Sisk P."/>
            <person name="Stolte C."/>
            <person name="Sykes S."/>
            <person name="Wortman J."/>
            <person name="Nusbaum C."/>
            <person name="Birren B."/>
        </authorList>
    </citation>
    <scope>NUCLEOTIDE SEQUENCE [LARGE SCALE GENOMIC DNA]</scope>
    <source>
        <strain evidence="8">ATCC 50505</strain>
    </source>
</reference>
<dbReference type="GO" id="GO:0005737">
    <property type="term" value="C:cytoplasm"/>
    <property type="evidence" value="ECO:0007669"/>
    <property type="project" value="UniProtKB-SubCell"/>
</dbReference>
<gene>
    <name evidence="7" type="ORF">VICG_00503</name>
</gene>
<dbReference type="GO" id="GO:0070481">
    <property type="term" value="P:nuclear-transcribed mRNA catabolic process, non-stop decay"/>
    <property type="evidence" value="ECO:0007669"/>
    <property type="project" value="InterPro"/>
</dbReference>
<comment type="subcellular location">
    <subcellularLocation>
        <location evidence="2">Cytoplasm</location>
    </subcellularLocation>
</comment>
<dbReference type="HOGENOM" id="CLU_023334_1_0_1"/>
<dbReference type="Proteomes" id="UP000011082">
    <property type="component" value="Unassembled WGS sequence"/>
</dbReference>
<dbReference type="PANTHER" id="PTHR10853">
    <property type="entry name" value="PELOTA"/>
    <property type="match status" value="1"/>
</dbReference>
<dbReference type="SUPFAM" id="SSF55315">
    <property type="entry name" value="L30e-like"/>
    <property type="match status" value="1"/>
</dbReference>
<comment type="similarity">
    <text evidence="3">Belongs to the eukaryotic release factor 1 family. Pelota subfamily.</text>
</comment>
<dbReference type="GO" id="GO:0071025">
    <property type="term" value="P:RNA surveillance"/>
    <property type="evidence" value="ECO:0007669"/>
    <property type="project" value="InterPro"/>
</dbReference>
<dbReference type="STRING" id="993615.L2GP46"/>